<sequence length="87" mass="9135">MAGKLSFLVGLGAGYVLGARAGRERYEQMAEKAQGIWRDPRVREKADAAGTIVTEKAGEAGAKVADTVKERVGSDDPEPGYVRGGGQ</sequence>
<organism evidence="1 2">
    <name type="scientific">Mumia flava</name>
    <dbReference type="NCBI Taxonomy" id="1348852"/>
    <lineage>
        <taxon>Bacteria</taxon>
        <taxon>Bacillati</taxon>
        <taxon>Actinomycetota</taxon>
        <taxon>Actinomycetes</taxon>
        <taxon>Propionibacteriales</taxon>
        <taxon>Nocardioidaceae</taxon>
        <taxon>Mumia</taxon>
    </lineage>
</organism>
<evidence type="ECO:0000313" key="1">
    <source>
        <dbReference type="EMBL" id="PJJ56594.1"/>
    </source>
</evidence>
<keyword evidence="2" id="KW-1185">Reference proteome</keyword>
<dbReference type="Proteomes" id="UP000230842">
    <property type="component" value="Unassembled WGS sequence"/>
</dbReference>
<reference evidence="1 2" key="1">
    <citation type="submission" date="2017-11" db="EMBL/GenBank/DDBJ databases">
        <title>Genomic Encyclopedia of Archaeal and Bacterial Type Strains, Phase II (KMG-II): From Individual Species to Whole Genera.</title>
        <authorList>
            <person name="Goeker M."/>
        </authorList>
    </citation>
    <scope>NUCLEOTIDE SEQUENCE [LARGE SCALE GENOMIC DNA]</scope>
    <source>
        <strain evidence="1 2">DSM 27763</strain>
    </source>
</reference>
<protein>
    <recommendedName>
        <fullName evidence="3">YtxH-like protein</fullName>
    </recommendedName>
</protein>
<dbReference type="AlphaFoldDB" id="A0A2M9BFC3"/>
<evidence type="ECO:0008006" key="3">
    <source>
        <dbReference type="Google" id="ProtNLM"/>
    </source>
</evidence>
<evidence type="ECO:0000313" key="2">
    <source>
        <dbReference type="Proteomes" id="UP000230842"/>
    </source>
</evidence>
<dbReference type="EMBL" id="PGEZ01000001">
    <property type="protein sequence ID" value="PJJ56594.1"/>
    <property type="molecule type" value="Genomic_DNA"/>
</dbReference>
<gene>
    <name evidence="1" type="ORF">CLV56_0803</name>
</gene>
<name>A0A2M9BFC3_9ACTN</name>
<comment type="caution">
    <text evidence="1">The sequence shown here is derived from an EMBL/GenBank/DDBJ whole genome shotgun (WGS) entry which is preliminary data.</text>
</comment>
<proteinExistence type="predicted"/>
<accession>A0A2M9BFC3</accession>
<dbReference type="RefSeq" id="WP_245857577.1">
    <property type="nucleotide sequence ID" value="NZ_PGEZ01000001.1"/>
</dbReference>